<organism evidence="2 3">
    <name type="scientific">Telmatospirillum siberiense</name>
    <dbReference type="NCBI Taxonomy" id="382514"/>
    <lineage>
        <taxon>Bacteria</taxon>
        <taxon>Pseudomonadati</taxon>
        <taxon>Pseudomonadota</taxon>
        <taxon>Alphaproteobacteria</taxon>
        <taxon>Rhodospirillales</taxon>
        <taxon>Rhodospirillaceae</taxon>
        <taxon>Telmatospirillum</taxon>
    </lineage>
</organism>
<reference evidence="3" key="1">
    <citation type="submission" date="2017-12" db="EMBL/GenBank/DDBJ databases">
        <title>Draft genome sequence of Telmatospirillum siberiense 26-4b1T, an acidotolerant peatland alphaproteobacterium potentially involved in sulfur cycling.</title>
        <authorList>
            <person name="Hausmann B."/>
            <person name="Pjevac P."/>
            <person name="Schreck K."/>
            <person name="Herbold C.W."/>
            <person name="Daims H."/>
            <person name="Wagner M."/>
            <person name="Pester M."/>
            <person name="Loy A."/>
        </authorList>
    </citation>
    <scope>NUCLEOTIDE SEQUENCE [LARGE SCALE GENOMIC DNA]</scope>
    <source>
        <strain evidence="3">26-4b1</strain>
    </source>
</reference>
<dbReference type="Gene3D" id="3.40.50.1820">
    <property type="entry name" value="alpha/beta hydrolase"/>
    <property type="match status" value="1"/>
</dbReference>
<dbReference type="SUPFAM" id="SSF53474">
    <property type="entry name" value="alpha/beta-Hydrolases"/>
    <property type="match status" value="1"/>
</dbReference>
<gene>
    <name evidence="2" type="ORF">CWS72_15015</name>
</gene>
<dbReference type="InterPro" id="IPR029058">
    <property type="entry name" value="AB_hydrolase_fold"/>
</dbReference>
<dbReference type="PRINTS" id="PR00111">
    <property type="entry name" value="ABHYDROLASE"/>
</dbReference>
<dbReference type="EMBL" id="PIUM01000017">
    <property type="protein sequence ID" value="PKU23795.1"/>
    <property type="molecule type" value="Genomic_DNA"/>
</dbReference>
<keyword evidence="3" id="KW-1185">Reference proteome</keyword>
<dbReference type="AlphaFoldDB" id="A0A2N3PTR8"/>
<dbReference type="InterPro" id="IPR000073">
    <property type="entry name" value="AB_hydrolase_1"/>
</dbReference>
<dbReference type="InterPro" id="IPR050228">
    <property type="entry name" value="Carboxylesterase_BioH"/>
</dbReference>
<dbReference type="PANTHER" id="PTHR43194:SF2">
    <property type="entry name" value="PEROXISOMAL MEMBRANE PROTEIN LPX1"/>
    <property type="match status" value="1"/>
</dbReference>
<dbReference type="Pfam" id="PF12697">
    <property type="entry name" value="Abhydrolase_6"/>
    <property type="match status" value="1"/>
</dbReference>
<dbReference type="Proteomes" id="UP000233293">
    <property type="component" value="Unassembled WGS sequence"/>
</dbReference>
<evidence type="ECO:0000259" key="1">
    <source>
        <dbReference type="Pfam" id="PF12697"/>
    </source>
</evidence>
<dbReference type="GO" id="GO:0016787">
    <property type="term" value="F:hydrolase activity"/>
    <property type="evidence" value="ECO:0007669"/>
    <property type="project" value="UniProtKB-KW"/>
</dbReference>
<evidence type="ECO:0000313" key="3">
    <source>
        <dbReference type="Proteomes" id="UP000233293"/>
    </source>
</evidence>
<protein>
    <submittedName>
        <fullName evidence="2">Alpha/beta hydrolase</fullName>
    </submittedName>
</protein>
<dbReference type="PANTHER" id="PTHR43194">
    <property type="entry name" value="HYDROLASE ALPHA/BETA FOLD FAMILY"/>
    <property type="match status" value="1"/>
</dbReference>
<comment type="caution">
    <text evidence="2">The sequence shown here is derived from an EMBL/GenBank/DDBJ whole genome shotgun (WGS) entry which is preliminary data.</text>
</comment>
<accession>A0A2N3PTR8</accession>
<keyword evidence="2" id="KW-0378">Hydrolase</keyword>
<sequence>MDTTFNISSKNEGSSAVAESALFDEILRIMSIGLSLPDLEWWTIEDLANHVADAVGVRAYRWFDYTVPAELQDSTIDRLRKTYPAKLAYIDSAPGDERGEAIVCLGGIVNSARRFDFLAADMSTAHRVVAIDWPGRGRSGWLAQQSHYNPAILAHAVESLIDGLGLRRIVLVGSSLGGSIGMDIAARRPSLISRLILNDIGPEMSADRRRRRAETVSRHHVFPTPADLFRRAGAAQKHDGPIGDAIRLHNIMGQTKRCQAGGGREYRHDPRTTQAYAEKAATDIDQWNDFHALQCPILLLHGEESDALLPETVRRMQMAKGDGMTVAHVPATGHTPALADHESLSLIGSWLSGAILPAESTLPLRSAPIRLLFTDGTTDVAVRPQKIAVASYMSWRQASPLQQI</sequence>
<name>A0A2N3PTR8_9PROT</name>
<proteinExistence type="predicted"/>
<evidence type="ECO:0000313" key="2">
    <source>
        <dbReference type="EMBL" id="PKU23795.1"/>
    </source>
</evidence>
<feature type="domain" description="AB hydrolase-1" evidence="1">
    <location>
        <begin position="103"/>
        <end position="339"/>
    </location>
</feature>